<feature type="transmembrane region" description="Helical" evidence="1">
    <location>
        <begin position="21"/>
        <end position="49"/>
    </location>
</feature>
<feature type="transmembrane region" description="Helical" evidence="1">
    <location>
        <begin position="188"/>
        <end position="206"/>
    </location>
</feature>
<keyword evidence="3" id="KW-1185">Reference proteome</keyword>
<evidence type="ECO:0000313" key="3">
    <source>
        <dbReference type="Proteomes" id="UP001646157"/>
    </source>
</evidence>
<feature type="transmembrane region" description="Helical" evidence="1">
    <location>
        <begin position="213"/>
        <end position="232"/>
    </location>
</feature>
<keyword evidence="1" id="KW-1133">Transmembrane helix</keyword>
<feature type="transmembrane region" description="Helical" evidence="1">
    <location>
        <begin position="129"/>
        <end position="149"/>
    </location>
</feature>
<feature type="transmembrane region" description="Helical" evidence="1">
    <location>
        <begin position="244"/>
        <end position="266"/>
    </location>
</feature>
<dbReference type="Proteomes" id="UP001646157">
    <property type="component" value="Unassembled WGS sequence"/>
</dbReference>
<reference evidence="2 3" key="1">
    <citation type="submission" date="2021-01" db="EMBL/GenBank/DDBJ databases">
        <title>Genomic Encyclopedia of Type Strains, Phase IV (KMG-IV): sequencing the most valuable type-strain genomes for metagenomic binning, comparative biology and taxonomic classification.</title>
        <authorList>
            <person name="Goeker M."/>
        </authorList>
    </citation>
    <scope>NUCLEOTIDE SEQUENCE [LARGE SCALE GENOMIC DNA]</scope>
    <source>
        <strain evidence="2 3">DSM 24834</strain>
    </source>
</reference>
<feature type="transmembrane region" description="Helical" evidence="1">
    <location>
        <begin position="69"/>
        <end position="92"/>
    </location>
</feature>
<keyword evidence="1" id="KW-0472">Membrane</keyword>
<name>A0ABS2NBZ0_9BACI</name>
<evidence type="ECO:0000256" key="1">
    <source>
        <dbReference type="SAM" id="Phobius"/>
    </source>
</evidence>
<evidence type="ECO:0000313" key="2">
    <source>
        <dbReference type="EMBL" id="MBM7585339.1"/>
    </source>
</evidence>
<feature type="transmembrane region" description="Helical" evidence="1">
    <location>
        <begin position="104"/>
        <end position="123"/>
    </location>
</feature>
<organism evidence="2 3">
    <name type="scientific">Rossellomorea pakistanensis</name>
    <dbReference type="NCBI Taxonomy" id="992288"/>
    <lineage>
        <taxon>Bacteria</taxon>
        <taxon>Bacillati</taxon>
        <taxon>Bacillota</taxon>
        <taxon>Bacilli</taxon>
        <taxon>Bacillales</taxon>
        <taxon>Bacillaceae</taxon>
        <taxon>Rossellomorea</taxon>
    </lineage>
</organism>
<keyword evidence="1" id="KW-0812">Transmembrane</keyword>
<comment type="caution">
    <text evidence="2">The sequence shown here is derived from an EMBL/GenBank/DDBJ whole genome shotgun (WGS) entry which is preliminary data.</text>
</comment>
<feature type="transmembrane region" description="Helical" evidence="1">
    <location>
        <begin position="304"/>
        <end position="322"/>
    </location>
</feature>
<protein>
    <submittedName>
        <fullName evidence="2">Uncharacterized protein</fullName>
    </submittedName>
</protein>
<dbReference type="RefSeq" id="WP_205171037.1">
    <property type="nucleotide sequence ID" value="NZ_JAFBDZ010000002.1"/>
</dbReference>
<feature type="transmembrane region" description="Helical" evidence="1">
    <location>
        <begin position="156"/>
        <end position="176"/>
    </location>
</feature>
<gene>
    <name evidence="2" type="ORF">JOC86_001881</name>
</gene>
<accession>A0ABS2NBZ0</accession>
<sequence>MNKSTSILGKTLETSLSIYQKIGLITLAIGFFSTVSYLTSYNFLFGYYFGGELNNSFSNFELFRRFVPFHINTLAFTWLMITLSTSVIIYTIKVWQEKRAINKIMAAVCFVIFHVIITQFFSKDISAEIVFQFGIIWLFPLFIAIMSYFMVYGSRVIFKSLTGVLFAFVILTIGMILTPNSSHSEELIIILTYLMLFSFGSLFSRIPYKKHLNFIFVFPYITIIEILLIISVNPFREYFNEQTIIYKTMVIFIIPLIVSYFLALFVEDKFKEKITNSSSERGAVFEVVYDVVNGIRRPNTQTGMLMFVILLLLGAFVMTPRVSVATAKMIRIFTPASEYQHNSIIVKDIEGNKMIINGRIVAEHDNVIFISNEKWELEQIKTDKYFVENAID</sequence>
<dbReference type="EMBL" id="JAFBDZ010000002">
    <property type="protein sequence ID" value="MBM7585339.1"/>
    <property type="molecule type" value="Genomic_DNA"/>
</dbReference>
<proteinExistence type="predicted"/>